<dbReference type="RefSeq" id="WP_265766070.1">
    <property type="nucleotide sequence ID" value="NZ_JAGGJA010000006.1"/>
</dbReference>
<gene>
    <name evidence="2" type="ORF">J6I44_10575</name>
</gene>
<proteinExistence type="predicted"/>
<feature type="transmembrane region" description="Helical" evidence="1">
    <location>
        <begin position="40"/>
        <end position="63"/>
    </location>
</feature>
<evidence type="ECO:0000313" key="2">
    <source>
        <dbReference type="EMBL" id="MCW9707304.1"/>
    </source>
</evidence>
<organism evidence="2 3">
    <name type="scientific">Fodinibius salsisoli</name>
    <dbReference type="NCBI Taxonomy" id="2820877"/>
    <lineage>
        <taxon>Bacteria</taxon>
        <taxon>Pseudomonadati</taxon>
        <taxon>Balneolota</taxon>
        <taxon>Balneolia</taxon>
        <taxon>Balneolales</taxon>
        <taxon>Balneolaceae</taxon>
        <taxon>Fodinibius</taxon>
    </lineage>
</organism>
<dbReference type="Gene3D" id="1.20.210.10">
    <property type="entry name" value="Cytochrome c oxidase-like, subunit I domain"/>
    <property type="match status" value="1"/>
</dbReference>
<keyword evidence="3" id="KW-1185">Reference proteome</keyword>
<name>A0ABT3PNG3_9BACT</name>
<comment type="caution">
    <text evidence="2">The sequence shown here is derived from an EMBL/GenBank/DDBJ whole genome shotgun (WGS) entry which is preliminary data.</text>
</comment>
<dbReference type="SUPFAM" id="SSF81442">
    <property type="entry name" value="Cytochrome c oxidase subunit I-like"/>
    <property type="match status" value="1"/>
</dbReference>
<reference evidence="2 3" key="1">
    <citation type="submission" date="2021-03" db="EMBL/GenBank/DDBJ databases">
        <title>Aliifodinibius sp. nov., a new bacterium isolated from saline soil.</title>
        <authorList>
            <person name="Galisteo C."/>
            <person name="De La Haba R."/>
            <person name="Sanchez-Porro C."/>
            <person name="Ventosa A."/>
        </authorList>
    </citation>
    <scope>NUCLEOTIDE SEQUENCE [LARGE SCALE GENOMIC DNA]</scope>
    <source>
        <strain evidence="2 3">1BSP15-2V2</strain>
    </source>
</reference>
<keyword evidence="1" id="KW-1133">Transmembrane helix</keyword>
<feature type="transmembrane region" description="Helical" evidence="1">
    <location>
        <begin position="105"/>
        <end position="128"/>
    </location>
</feature>
<evidence type="ECO:0000256" key="1">
    <source>
        <dbReference type="SAM" id="Phobius"/>
    </source>
</evidence>
<feature type="transmembrane region" description="Helical" evidence="1">
    <location>
        <begin position="75"/>
        <end position="93"/>
    </location>
</feature>
<protein>
    <submittedName>
        <fullName evidence="2">NnrS family protein</fullName>
    </submittedName>
</protein>
<dbReference type="Proteomes" id="UP001207918">
    <property type="component" value="Unassembled WGS sequence"/>
</dbReference>
<sequence>MPRIARIFIKTGLIYLLTALLLAIAYEINSISFPGMMPLFWHLLMVGWITQIIFGVSLWMFPGRTREEGVKAQKWAWLTYLMLNIGLIFRVIAEPVVSSSGLVVWDILIFLSGILQAAAAVAYTIELWPRVQSKEQRRKNLQKKRKREGN</sequence>
<keyword evidence="1" id="KW-0472">Membrane</keyword>
<dbReference type="InterPro" id="IPR036927">
    <property type="entry name" value="Cyt_c_oxase-like_su1_sf"/>
</dbReference>
<keyword evidence="1" id="KW-0812">Transmembrane</keyword>
<feature type="transmembrane region" description="Helical" evidence="1">
    <location>
        <begin position="7"/>
        <end position="28"/>
    </location>
</feature>
<dbReference type="EMBL" id="JAGGJA010000006">
    <property type="protein sequence ID" value="MCW9707304.1"/>
    <property type="molecule type" value="Genomic_DNA"/>
</dbReference>
<evidence type="ECO:0000313" key="3">
    <source>
        <dbReference type="Proteomes" id="UP001207918"/>
    </source>
</evidence>
<accession>A0ABT3PNG3</accession>